<organism evidence="1 2">
    <name type="scientific">Ceratobasidium theobromae</name>
    <dbReference type="NCBI Taxonomy" id="1582974"/>
    <lineage>
        <taxon>Eukaryota</taxon>
        <taxon>Fungi</taxon>
        <taxon>Dikarya</taxon>
        <taxon>Basidiomycota</taxon>
        <taxon>Agaricomycotina</taxon>
        <taxon>Agaricomycetes</taxon>
        <taxon>Cantharellales</taxon>
        <taxon>Ceratobasidiaceae</taxon>
        <taxon>Ceratobasidium</taxon>
    </lineage>
</organism>
<evidence type="ECO:0000313" key="2">
    <source>
        <dbReference type="Proteomes" id="UP000383932"/>
    </source>
</evidence>
<dbReference type="Proteomes" id="UP000383932">
    <property type="component" value="Unassembled WGS sequence"/>
</dbReference>
<evidence type="ECO:0000313" key="1">
    <source>
        <dbReference type="EMBL" id="KAB5594543.1"/>
    </source>
</evidence>
<proteinExistence type="predicted"/>
<dbReference type="EMBL" id="SSOP01000019">
    <property type="protein sequence ID" value="KAB5594543.1"/>
    <property type="molecule type" value="Genomic_DNA"/>
</dbReference>
<dbReference type="AlphaFoldDB" id="A0A5N5QSJ5"/>
<gene>
    <name evidence="1" type="ORF">CTheo_2026</name>
</gene>
<comment type="caution">
    <text evidence="1">The sequence shown here is derived from an EMBL/GenBank/DDBJ whole genome shotgun (WGS) entry which is preliminary data.</text>
</comment>
<name>A0A5N5QSJ5_9AGAM</name>
<dbReference type="OrthoDB" id="3203574at2759"/>
<keyword evidence="2" id="KW-1185">Reference proteome</keyword>
<protein>
    <submittedName>
        <fullName evidence="1">Uncharacterized protein</fullName>
    </submittedName>
</protein>
<reference evidence="1 2" key="1">
    <citation type="journal article" date="2019" name="Fungal Biol. Biotechnol.">
        <title>Draft genome sequence of fastidious pathogen Ceratobasidium theobromae, which causes vascular-streak dieback in Theobroma cacao.</title>
        <authorList>
            <person name="Ali S.S."/>
            <person name="Asman A."/>
            <person name="Shao J."/>
            <person name="Firmansyah A.P."/>
            <person name="Susilo A.W."/>
            <person name="Rosmana A."/>
            <person name="McMahon P."/>
            <person name="Junaid M."/>
            <person name="Guest D."/>
            <person name="Kheng T.Y."/>
            <person name="Meinhardt L.W."/>
            <person name="Bailey B.A."/>
        </authorList>
    </citation>
    <scope>NUCLEOTIDE SEQUENCE [LARGE SCALE GENOMIC DNA]</scope>
    <source>
        <strain evidence="1 2">CT2</strain>
    </source>
</reference>
<sequence>MQANSTSEPSSSLNFGLLATLSTPFTAQQSKTQNMTSLPTLNSQSTFTSTSPAPTLMDGNTPMDLSGSSIPGASVNVSPMDEFQQNISLIVHTFIPRVQELARSIAHDLARSYEPDTSQSQIAGNVVQLKTSLAELHAILRRSGIGSLPLEFQGDAMSSAVIRTIGAEEATSNVSAAYNRATQCRENAGIVQNILEQELPAKRAG</sequence>
<accession>A0A5N5QSJ5</accession>